<evidence type="ECO:0000313" key="3">
    <source>
        <dbReference type="Proteomes" id="UP000033423"/>
    </source>
</evidence>
<keyword evidence="2" id="KW-0282">Flagellum</keyword>
<dbReference type="InterPro" id="IPR029025">
    <property type="entry name" value="T3SS_substrate_exporter_C"/>
</dbReference>
<dbReference type="SUPFAM" id="SSF160544">
    <property type="entry name" value="EscU C-terminal domain-like"/>
    <property type="match status" value="1"/>
</dbReference>
<dbReference type="EMBL" id="LACI01000094">
    <property type="protein sequence ID" value="KJU87610.1"/>
    <property type="molecule type" value="Genomic_DNA"/>
</dbReference>
<proteinExistence type="inferred from homology"/>
<evidence type="ECO:0000313" key="2">
    <source>
        <dbReference type="EMBL" id="KJU87610.1"/>
    </source>
</evidence>
<comment type="similarity">
    <text evidence="1">Belongs to the type III secretion exporter family.</text>
</comment>
<dbReference type="PANTHER" id="PTHR30531">
    <property type="entry name" value="FLAGELLAR BIOSYNTHETIC PROTEIN FLHB"/>
    <property type="match status" value="1"/>
</dbReference>
<comment type="caution">
    <text evidence="2">The sequence shown here is derived from an EMBL/GenBank/DDBJ whole genome shotgun (WGS) entry which is preliminary data.</text>
</comment>
<name>A0A0F3H0E8_9BACT</name>
<sequence>MNDKPHKAAALKYKPGVPGAPRLVAKGAGTVADKIVEMAQASGIPITEDRQLIEILSALDLYQEIPHDLYKAVAEVLAFVYSISKKP</sequence>
<dbReference type="AlphaFoldDB" id="A0A0F3H0E8"/>
<dbReference type="Pfam" id="PF01312">
    <property type="entry name" value="Bac_export_2"/>
    <property type="match status" value="1"/>
</dbReference>
<dbReference type="Proteomes" id="UP000033423">
    <property type="component" value="Unassembled WGS sequence"/>
</dbReference>
<evidence type="ECO:0000256" key="1">
    <source>
        <dbReference type="ARBA" id="ARBA00010690"/>
    </source>
</evidence>
<dbReference type="GO" id="GO:0009306">
    <property type="term" value="P:protein secretion"/>
    <property type="evidence" value="ECO:0007669"/>
    <property type="project" value="InterPro"/>
</dbReference>
<dbReference type="InterPro" id="IPR006135">
    <property type="entry name" value="T3SS_substrate_exporter"/>
</dbReference>
<gene>
    <name evidence="2" type="ORF">MBAV_000189</name>
</gene>
<dbReference type="Gene3D" id="3.40.1690.10">
    <property type="entry name" value="secretion proteins EscU"/>
    <property type="match status" value="1"/>
</dbReference>
<reference evidence="2 3" key="1">
    <citation type="submission" date="2015-02" db="EMBL/GenBank/DDBJ databases">
        <title>Single-cell genomics of uncultivated deep-branching MTB reveals a conserved set of magnetosome genes.</title>
        <authorList>
            <person name="Kolinko S."/>
            <person name="Richter M."/>
            <person name="Glockner F.O."/>
            <person name="Brachmann A."/>
            <person name="Schuler D."/>
        </authorList>
    </citation>
    <scope>NUCLEOTIDE SEQUENCE [LARGE SCALE GENOMIC DNA]</scope>
    <source>
        <strain evidence="2">TM-1</strain>
    </source>
</reference>
<protein>
    <submittedName>
        <fullName evidence="2">Flagellar biosynthetic protein FlhB</fullName>
    </submittedName>
</protein>
<dbReference type="PANTHER" id="PTHR30531:SF12">
    <property type="entry name" value="FLAGELLAR BIOSYNTHETIC PROTEIN FLHB"/>
    <property type="match status" value="1"/>
</dbReference>
<organism evidence="2 3">
    <name type="scientific">Candidatus Magnetobacterium bavaricum</name>
    <dbReference type="NCBI Taxonomy" id="29290"/>
    <lineage>
        <taxon>Bacteria</taxon>
        <taxon>Pseudomonadati</taxon>
        <taxon>Nitrospirota</taxon>
        <taxon>Thermodesulfovibrionia</taxon>
        <taxon>Thermodesulfovibrionales</taxon>
        <taxon>Candidatus Magnetobacteriaceae</taxon>
        <taxon>Candidatus Magnetobacterium</taxon>
    </lineage>
</organism>
<keyword evidence="2" id="KW-0969">Cilium</keyword>
<accession>A0A0F3H0E8</accession>
<keyword evidence="3" id="KW-1185">Reference proteome</keyword>
<keyword evidence="2" id="KW-0966">Cell projection</keyword>
<dbReference type="GO" id="GO:0005886">
    <property type="term" value="C:plasma membrane"/>
    <property type="evidence" value="ECO:0007669"/>
    <property type="project" value="TreeGrafter"/>
</dbReference>